<sequence>MAIDNAASPIVVGFCTIQKNGKTRNQAMRWTSSGGTYTATALDDLAGHECAAVSVNVNGDAVGTCADADGDPRAVYWAGSGTSVEKLDAKQGIGIEINDSGNLVIDKLTDEGYSRVFTGTVDNLPLKDIGVPDGGYNCSAVGEDESGDIAANCDGQPGVSKGYFYGAKLKQLIDTSDSVTSNITGMASGKPGSVGDIIGNLFNSSGHPQGFEYDPADDEDVRLSAPKSSPRAASAQATSVPSAVKPNYGASCGSYGCGGGGYGGGYKPSSLPLSWFLNGAKQSSSNGSSFAFYQSKGQCKAKSKTVNGVTGVIYECTA</sequence>
<dbReference type="Proteomes" id="UP001620461">
    <property type="component" value="Unassembled WGS sequence"/>
</dbReference>
<name>A0ABW8JJE4_9GAMM</name>
<dbReference type="EMBL" id="JADIKJ010000014">
    <property type="protein sequence ID" value="MFK2901218.1"/>
    <property type="molecule type" value="Genomic_DNA"/>
</dbReference>
<keyword evidence="4" id="KW-1185">Reference proteome</keyword>
<accession>A0ABW8JJE4</accession>
<reference evidence="3 4" key="1">
    <citation type="submission" date="2020-10" db="EMBL/GenBank/DDBJ databases">
        <title>Phylogeny of dyella-like bacteria.</title>
        <authorList>
            <person name="Fu J."/>
        </authorList>
    </citation>
    <scope>NUCLEOTIDE SEQUENCE [LARGE SCALE GENOMIC DNA]</scope>
    <source>
        <strain evidence="3 4">JP1</strain>
    </source>
</reference>
<evidence type="ECO:0000259" key="2">
    <source>
        <dbReference type="PROSITE" id="PS50835"/>
    </source>
</evidence>
<feature type="domain" description="Ig-like" evidence="2">
    <location>
        <begin position="230"/>
        <end position="318"/>
    </location>
</feature>
<protein>
    <recommendedName>
        <fullName evidence="2">Ig-like domain-containing protein</fullName>
    </recommendedName>
</protein>
<gene>
    <name evidence="3" type="ORF">ISP15_12790</name>
</gene>
<feature type="compositionally biased region" description="Low complexity" evidence="1">
    <location>
        <begin position="224"/>
        <end position="237"/>
    </location>
</feature>
<proteinExistence type="predicted"/>
<organism evidence="3 4">
    <name type="scientific">Dyella jejuensis</name>
    <dbReference type="NCBI Taxonomy" id="1432009"/>
    <lineage>
        <taxon>Bacteria</taxon>
        <taxon>Pseudomonadati</taxon>
        <taxon>Pseudomonadota</taxon>
        <taxon>Gammaproteobacteria</taxon>
        <taxon>Lysobacterales</taxon>
        <taxon>Rhodanobacteraceae</taxon>
        <taxon>Dyella</taxon>
    </lineage>
</organism>
<evidence type="ECO:0000313" key="4">
    <source>
        <dbReference type="Proteomes" id="UP001620461"/>
    </source>
</evidence>
<comment type="caution">
    <text evidence="3">The sequence shown here is derived from an EMBL/GenBank/DDBJ whole genome shotgun (WGS) entry which is preliminary data.</text>
</comment>
<evidence type="ECO:0000256" key="1">
    <source>
        <dbReference type="SAM" id="MobiDB-lite"/>
    </source>
</evidence>
<dbReference type="InterPro" id="IPR007110">
    <property type="entry name" value="Ig-like_dom"/>
</dbReference>
<evidence type="ECO:0000313" key="3">
    <source>
        <dbReference type="EMBL" id="MFK2901218.1"/>
    </source>
</evidence>
<feature type="region of interest" description="Disordered" evidence="1">
    <location>
        <begin position="208"/>
        <end position="242"/>
    </location>
</feature>
<dbReference type="PROSITE" id="PS50835">
    <property type="entry name" value="IG_LIKE"/>
    <property type="match status" value="1"/>
</dbReference>